<feature type="transmembrane region" description="Helical" evidence="1">
    <location>
        <begin position="361"/>
        <end position="386"/>
    </location>
</feature>
<evidence type="ECO:0000313" key="3">
    <source>
        <dbReference type="Proteomes" id="UP001384579"/>
    </source>
</evidence>
<keyword evidence="1" id="KW-0472">Membrane</keyword>
<feature type="transmembrane region" description="Helical" evidence="1">
    <location>
        <begin position="187"/>
        <end position="204"/>
    </location>
</feature>
<feature type="transmembrane region" description="Helical" evidence="1">
    <location>
        <begin position="107"/>
        <end position="129"/>
    </location>
</feature>
<feature type="transmembrane region" description="Helical" evidence="1">
    <location>
        <begin position="261"/>
        <end position="280"/>
    </location>
</feature>
<evidence type="ECO:0000256" key="1">
    <source>
        <dbReference type="SAM" id="Phobius"/>
    </source>
</evidence>
<feature type="transmembrane region" description="Helical" evidence="1">
    <location>
        <begin position="163"/>
        <end position="180"/>
    </location>
</feature>
<comment type="caution">
    <text evidence="2">The sequence shown here is derived from an EMBL/GenBank/DDBJ whole genome shotgun (WGS) entry which is preliminary data.</text>
</comment>
<keyword evidence="2" id="KW-0328">Glycosyltransferase</keyword>
<sequence length="655" mass="72420">MIKNKQLLLLLLWMAIALMLRFANLDSKPLWTDEFSTLVFSLGNSFRGVPLDRAIALSSLLQPLQWSPTATTGDVLHNLLLESNHPPVYFMLAHWWMELFRPSADSLVWIGRSLPALLGVISVPAIYFLGKFAFNSPLVGQCAAAMMAVSPYGVYLAQEARHYTLGVLLVIASLFCLILSIKRIQELAIIPLWTVAIWLIFNCLGIASHYFFVLTLCAETIALTAVISKQYNERFPVFFSIRNETKNHTSPLGKSKNIRRLLAVASGTAAGGLIWIPIFFSNKYGSELTNWIVSGDRTWLNWISPIFQALAGWITVISLLPVESSNLVVVIASAIGMTVFFVWALPLLLGAIKTALKNPDTVLGTLILGWFVVGSIFLFLSFKYILDIDLTRGARYNFVYFPGVILLLGSSLAVIFNTPTVKSQWFNYPSMETSGKKAVLLILLMGLVSGVTVNSNLGYRKYYKPDILVSIIREVSQVPLLIATTQKTHVEMGELMGIGWEIRKREQEPPPTPKAGLFHSGDKSWFCRGSATVPTLFVHDFVCVSEVGAGTGAPPLQENETALPPKGGRIQNGAIGGKSEAFDSPLFLLANLKRETPEIASGTLEKTLTQLQRPLDLWLVNFRAPVDLKAQGCEVESRKLPAVDGYEYQVYHCSS</sequence>
<feature type="transmembrane region" description="Helical" evidence="1">
    <location>
        <begin position="438"/>
        <end position="457"/>
    </location>
</feature>
<name>A0ABU8YMN4_9CYAN</name>
<protein>
    <submittedName>
        <fullName evidence="2">Glycosyltransferase family 39 protein</fullName>
        <ecNumber evidence="2">2.4.-.-</ecNumber>
    </submittedName>
</protein>
<keyword evidence="1" id="KW-1133">Transmembrane helix</keyword>
<feature type="transmembrane region" description="Helical" evidence="1">
    <location>
        <begin position="398"/>
        <end position="418"/>
    </location>
</feature>
<dbReference type="EC" id="2.4.-.-" evidence="2"/>
<feature type="transmembrane region" description="Helical" evidence="1">
    <location>
        <begin position="300"/>
        <end position="320"/>
    </location>
</feature>
<evidence type="ECO:0000313" key="2">
    <source>
        <dbReference type="EMBL" id="MEK0185623.1"/>
    </source>
</evidence>
<accession>A0ABU8YMN4</accession>
<dbReference type="GO" id="GO:0016757">
    <property type="term" value="F:glycosyltransferase activity"/>
    <property type="evidence" value="ECO:0007669"/>
    <property type="project" value="UniProtKB-KW"/>
</dbReference>
<gene>
    <name evidence="2" type="ORF">WMG39_12315</name>
</gene>
<keyword evidence="2" id="KW-0808">Transferase</keyword>
<dbReference type="RefSeq" id="WP_340521865.1">
    <property type="nucleotide sequence ID" value="NZ_JBBLXS010000135.1"/>
</dbReference>
<keyword evidence="3" id="KW-1185">Reference proteome</keyword>
<keyword evidence="1" id="KW-0812">Transmembrane</keyword>
<proteinExistence type="predicted"/>
<dbReference type="EMBL" id="JBBLXS010000135">
    <property type="protein sequence ID" value="MEK0185623.1"/>
    <property type="molecule type" value="Genomic_DNA"/>
</dbReference>
<dbReference type="Proteomes" id="UP001384579">
    <property type="component" value="Unassembled WGS sequence"/>
</dbReference>
<feature type="transmembrane region" description="Helical" evidence="1">
    <location>
        <begin position="327"/>
        <end position="349"/>
    </location>
</feature>
<reference evidence="2 3" key="1">
    <citation type="journal article" date="2020" name="Harmful Algae">
        <title>Molecular and morphological characterization of a novel dihydroanatoxin-a producing Microcoleus species (cyanobacteria) from the Russian River, California, USA.</title>
        <authorList>
            <person name="Conklin K.Y."/>
            <person name="Stancheva R."/>
            <person name="Otten T.G."/>
            <person name="Fadness R."/>
            <person name="Boyer G.L."/>
            <person name="Read B."/>
            <person name="Zhang X."/>
            <person name="Sheath R.G."/>
        </authorList>
    </citation>
    <scope>NUCLEOTIDE SEQUENCE [LARGE SCALE GENOMIC DNA]</scope>
    <source>
        <strain evidence="2 3">PTRS2</strain>
    </source>
</reference>
<organism evidence="2 3">
    <name type="scientific">Microcoleus anatoxicus PTRS2</name>
    <dbReference type="NCBI Taxonomy" id="2705321"/>
    <lineage>
        <taxon>Bacteria</taxon>
        <taxon>Bacillati</taxon>
        <taxon>Cyanobacteriota</taxon>
        <taxon>Cyanophyceae</taxon>
        <taxon>Oscillatoriophycideae</taxon>
        <taxon>Oscillatoriales</taxon>
        <taxon>Microcoleaceae</taxon>
        <taxon>Microcoleus</taxon>
        <taxon>Microcoleus anatoxicus</taxon>
    </lineage>
</organism>